<dbReference type="Gramene" id="TraesRN6A0100747100.1">
    <property type="protein sequence ID" value="TraesRN6A0100747100.1"/>
    <property type="gene ID" value="TraesRN6A0100747100"/>
</dbReference>
<sequence length="70" mass="7999">MSDCMWLRATESPTKAMDLPRTRRRKAAASKRGRSQPWGCHRHRRMDSIPGLPYFMQSCRASISGHVALV</sequence>
<feature type="region of interest" description="Disordered" evidence="1">
    <location>
        <begin position="1"/>
        <end position="42"/>
    </location>
</feature>
<accession>A0A341WLM0</accession>
<dbReference type="Proteomes" id="UP000019116">
    <property type="component" value="Chromosome 6A"/>
</dbReference>
<name>A0A341WLM0_WHEAT</name>
<evidence type="ECO:0000256" key="1">
    <source>
        <dbReference type="SAM" id="MobiDB-lite"/>
    </source>
</evidence>
<dbReference type="Gramene" id="TraesCS6B02G320300.1">
    <property type="protein sequence ID" value="TraesCS6B02G320300.1.cds1"/>
    <property type="gene ID" value="TraesCS6B02G320300"/>
</dbReference>
<dbReference type="Gramene" id="TraesCS6A02G290100.1">
    <property type="protein sequence ID" value="TraesCS6A02G290100.1.cds1"/>
    <property type="gene ID" value="TraesCS6A02G290100"/>
</dbReference>
<reference evidence="2" key="2">
    <citation type="submission" date="2018-10" db="UniProtKB">
        <authorList>
            <consortium name="EnsemblPlants"/>
        </authorList>
    </citation>
    <scope>IDENTIFICATION</scope>
</reference>
<dbReference type="Gramene" id="TraesROB_scaffold_088618_01G000100.1">
    <property type="protein sequence ID" value="TraesROB_scaffold_088618_01G000100.1"/>
    <property type="gene ID" value="TraesROB_scaffold_088618_01G000100"/>
</dbReference>
<protein>
    <submittedName>
        <fullName evidence="2">Uncharacterized protein</fullName>
    </submittedName>
</protein>
<dbReference type="Gramene" id="TraesCS6A03G0766500.1">
    <property type="protein sequence ID" value="TraesCS6A03G0766500.1.CDS1"/>
    <property type="gene ID" value="TraesCS6A03G0766500"/>
</dbReference>
<organism evidence="2">
    <name type="scientific">Triticum aestivum</name>
    <name type="common">Wheat</name>
    <dbReference type="NCBI Taxonomy" id="4565"/>
    <lineage>
        <taxon>Eukaryota</taxon>
        <taxon>Viridiplantae</taxon>
        <taxon>Streptophyta</taxon>
        <taxon>Embryophyta</taxon>
        <taxon>Tracheophyta</taxon>
        <taxon>Spermatophyta</taxon>
        <taxon>Magnoliopsida</taxon>
        <taxon>Liliopsida</taxon>
        <taxon>Poales</taxon>
        <taxon>Poaceae</taxon>
        <taxon>BOP clade</taxon>
        <taxon>Pooideae</taxon>
        <taxon>Triticodae</taxon>
        <taxon>Triticeae</taxon>
        <taxon>Triticinae</taxon>
        <taxon>Triticum</taxon>
    </lineage>
</organism>
<proteinExistence type="predicted"/>
<reference evidence="2" key="1">
    <citation type="submission" date="2018-08" db="EMBL/GenBank/DDBJ databases">
        <authorList>
            <person name="Rossello M."/>
        </authorList>
    </citation>
    <scope>NUCLEOTIDE SEQUENCE [LARGE SCALE GENOMIC DNA]</scope>
    <source>
        <strain evidence="2">cv. Chinese Spring</strain>
    </source>
</reference>
<evidence type="ECO:0000313" key="3">
    <source>
        <dbReference type="Proteomes" id="UP000019116"/>
    </source>
</evidence>
<keyword evidence="3" id="KW-1185">Reference proteome</keyword>
<dbReference type="EnsemblPlants" id="TraesCS6A02G290100.1">
    <property type="protein sequence ID" value="TraesCS6A02G290100.1.cds1"/>
    <property type="gene ID" value="TraesCS6A02G290100"/>
</dbReference>
<dbReference type="Gramene" id="TraesCAD_scaffold_106302_01G000100.1">
    <property type="protein sequence ID" value="TraesCAD_scaffold_106302_01G000100.1"/>
    <property type="gene ID" value="TraesCAD_scaffold_106302_01G000100"/>
</dbReference>
<dbReference type="Gramene" id="TraesWEE_scaffold_009946_01G000100.1">
    <property type="protein sequence ID" value="TraesWEE_scaffold_009946_01G000100.1"/>
    <property type="gene ID" value="TraesWEE_scaffold_009946_01G000100"/>
</dbReference>
<evidence type="ECO:0000313" key="2">
    <source>
        <dbReference type="EnsemblPlants" id="TraesCS6A02G290100.1.cds1"/>
    </source>
</evidence>
<dbReference type="AlphaFoldDB" id="A0A341WLM0"/>
<dbReference type="EnsemblPlants" id="TraesCS6B02G320300.1">
    <property type="protein sequence ID" value="TraesCS6B02G320300.1.cds1"/>
    <property type="gene ID" value="TraesCS6B02G320300"/>
</dbReference>
<dbReference type="Gramene" id="TraesCS6B03G0913800.1">
    <property type="protein sequence ID" value="TraesCS6B03G0913800.1.CDS1"/>
    <property type="gene ID" value="TraesCS6B03G0913800"/>
</dbReference>
<feature type="compositionally biased region" description="Basic residues" evidence="1">
    <location>
        <begin position="22"/>
        <end position="42"/>
    </location>
</feature>
<dbReference type="Gramene" id="TraesCLE_scaffold_101849_01G000100.1">
    <property type="protein sequence ID" value="TraesCLE_scaffold_101849_01G000100.1"/>
    <property type="gene ID" value="TraesCLE_scaffold_101849_01G000100"/>
</dbReference>
<dbReference type="Proteomes" id="UP000019116">
    <property type="component" value="Chromosome 6B"/>
</dbReference>